<keyword evidence="3" id="KW-1185">Reference proteome</keyword>
<proteinExistence type="predicted"/>
<protein>
    <recommendedName>
        <fullName evidence="1">Dynein axonemal assembly factor 5 TPR repeats domain-containing protein</fullName>
    </recommendedName>
</protein>
<dbReference type="PANTHER" id="PTHR16216:SF2">
    <property type="entry name" value="DYNEIN AXONEMAL ASSEMBLY FACTOR 5"/>
    <property type="match status" value="1"/>
</dbReference>
<feature type="domain" description="Dynein axonemal assembly factor 5 TPR repeats" evidence="1">
    <location>
        <begin position="158"/>
        <end position="348"/>
    </location>
</feature>
<dbReference type="STRING" id="1555241.A0A4P9X3D5"/>
<dbReference type="InterPro" id="IPR052623">
    <property type="entry name" value="DAAF5"/>
</dbReference>
<accession>A0A4P9X3D5</accession>
<dbReference type="Pfam" id="PF25757">
    <property type="entry name" value="TPR_DNAAF5"/>
    <property type="match status" value="2"/>
</dbReference>
<feature type="domain" description="Dynein axonemal assembly factor 5 TPR repeats" evidence="1">
    <location>
        <begin position="46"/>
        <end position="135"/>
    </location>
</feature>
<dbReference type="AlphaFoldDB" id="A0A4P9X3D5"/>
<gene>
    <name evidence="2" type="ORF">CXG81DRAFT_20389</name>
</gene>
<dbReference type="InterPro" id="IPR057978">
    <property type="entry name" value="TPR_DAAF5"/>
</dbReference>
<dbReference type="OrthoDB" id="413572at2759"/>
<organism evidence="2 3">
    <name type="scientific">Caulochytrium protostelioides</name>
    <dbReference type="NCBI Taxonomy" id="1555241"/>
    <lineage>
        <taxon>Eukaryota</taxon>
        <taxon>Fungi</taxon>
        <taxon>Fungi incertae sedis</taxon>
        <taxon>Chytridiomycota</taxon>
        <taxon>Chytridiomycota incertae sedis</taxon>
        <taxon>Chytridiomycetes</taxon>
        <taxon>Caulochytriales</taxon>
        <taxon>Caulochytriaceae</taxon>
        <taxon>Caulochytrium</taxon>
    </lineage>
</organism>
<dbReference type="Gene3D" id="1.25.10.10">
    <property type="entry name" value="Leucine-rich Repeat Variant"/>
    <property type="match status" value="2"/>
</dbReference>
<dbReference type="EMBL" id="ML014278">
    <property type="protein sequence ID" value="RKO99533.1"/>
    <property type="molecule type" value="Genomic_DNA"/>
</dbReference>
<dbReference type="Proteomes" id="UP000274922">
    <property type="component" value="Unassembled WGS sequence"/>
</dbReference>
<evidence type="ECO:0000259" key="1">
    <source>
        <dbReference type="Pfam" id="PF25757"/>
    </source>
</evidence>
<evidence type="ECO:0000313" key="3">
    <source>
        <dbReference type="Proteomes" id="UP000274922"/>
    </source>
</evidence>
<dbReference type="PANTHER" id="PTHR16216">
    <property type="entry name" value="DYNEIN ASSEMBLY FACTOR 5, AXONEMAL"/>
    <property type="match status" value="1"/>
</dbReference>
<dbReference type="InterPro" id="IPR016024">
    <property type="entry name" value="ARM-type_fold"/>
</dbReference>
<dbReference type="InterPro" id="IPR011989">
    <property type="entry name" value="ARM-like"/>
</dbReference>
<sequence length="1083" mass="111747">MAHAPAASASPSGAAASAAAAAATPELALLLQSVQRDINVLTDATSDRLTKRGALQRLRKQLAAAAPAPGNAADAAALVAHAIRPLLRTFDDPVEACREHGLDLVQTLWVKAGRPCARHDVLYLLVPALTSRLGAVHGGGGGGGTAAGGAASEPTLARETSEEIRMAAVRFLGELLRAAGRDAAPYVVTLVPTLRRCLADAFPDVQKETCAIVAALATAMPEIVKLDAAPLALTLAKAVLGHRHATVRVKGLHALGAVALTDDAVIDKVWRDTLWPMTRDASGQVKAALYETAATWLQQCRDRWVYAPSLLVLLLVGLEDPALPELQQRCRERLVAVGAVYERDYEDRVRGARHTSSDPALGLQFCLREHLSKIVDQLLPFLADWQIGSRLMAARAVAGLVPLVGAYVTGRVLDLATALLPLVGPTASDAATAATAARAVRAIGHHVAPAVWFDFVQHHGRAVAALPLAPAATAVPDAQRLISSTTPTASEAAAPSAAAATTSVLRTEAKLRQLAFLAAALDGAMDGQLPALVAPMALDTNAGAAAGAAPTSIALLLLDALQRLDLAVETPDVARAVVAILQRIVTSPTLLGQLMSPSPDTAAVAPPAGIIGCGELALLRLVWQALAAVLRRPAAATATAALAPLSAQTQHADDLAEARQINGRLMDAWAATASGMTTVLPSGPSASAAVTPDAIVTRVAPAVLHAMAAPGPDPLATSALLRAFLVLYPACAVHHLAAVVDLLAVFSAGDPPLPELQEQAIDAFWSDVRDMFAAGLDAVAATDGASALTAAGLAAMWNACIAAAVWRAGPRPRLRRAAALAVAARLLTLATARPSDAVAPRLAAAGILADPVPRVLCSSLDDDLLAIRSAAVQTVEGYLEAQQLLLLATQPPPHAATTAADAADAAVEASLPPYDAAQDAVCDAYKDLFWELLKRLDDASDAVRVQAVVCLQVWCAVAPTAWQRSSPSSSSAAPMPMPSFLDSSAPQASVHQTLLVHLDDPNPQVADAIMQLLTVAWGPTAPSTAPSASAVVLPAAETLRVLESNGWLTDADAAADAGVPARRFRHPERLQALAAAARARIAA</sequence>
<dbReference type="SUPFAM" id="SSF48371">
    <property type="entry name" value="ARM repeat"/>
    <property type="match status" value="1"/>
</dbReference>
<reference evidence="3" key="1">
    <citation type="journal article" date="2018" name="Nat. Microbiol.">
        <title>Leveraging single-cell genomics to expand the fungal tree of life.</title>
        <authorList>
            <person name="Ahrendt S.R."/>
            <person name="Quandt C.A."/>
            <person name="Ciobanu D."/>
            <person name="Clum A."/>
            <person name="Salamov A."/>
            <person name="Andreopoulos B."/>
            <person name="Cheng J.F."/>
            <person name="Woyke T."/>
            <person name="Pelin A."/>
            <person name="Henrissat B."/>
            <person name="Reynolds N.K."/>
            <person name="Benny G.L."/>
            <person name="Smith M.E."/>
            <person name="James T.Y."/>
            <person name="Grigoriev I.V."/>
        </authorList>
    </citation>
    <scope>NUCLEOTIDE SEQUENCE [LARGE SCALE GENOMIC DNA]</scope>
    <source>
        <strain evidence="3">ATCC 52028</strain>
    </source>
</reference>
<name>A0A4P9X3D5_9FUNG</name>
<evidence type="ECO:0000313" key="2">
    <source>
        <dbReference type="EMBL" id="RKO99533.1"/>
    </source>
</evidence>